<protein>
    <recommendedName>
        <fullName evidence="2">Nucleotidyltransferase</fullName>
    </recommendedName>
</protein>
<accession>A0A0F9X5P2</accession>
<name>A0A0F9X5P2_9ZZZZ</name>
<dbReference type="EMBL" id="LAZR01000143">
    <property type="protein sequence ID" value="KKN86868.1"/>
    <property type="molecule type" value="Genomic_DNA"/>
</dbReference>
<sequence>MSERIEILKVLVGSRANGLSREDSDYDYRAVYVTPTSELLSLGTGKYKASAWVEGKNEDNTSYELGHFLHLATKSNANILEMFVAPLKGSNEIGDELRDLFDSVWSTEGVRNAFVGYSLNQRKKFLDDKDGRAWKYAVAYIRTLLQGIELIETGTMSIVVPDEWLEDLQNVRDGKYTRGAVVDLAEALREELDEAYERAEAFERLQEPDVEKVNEFLLKVRKENW</sequence>
<dbReference type="AlphaFoldDB" id="A0A0F9X5P2"/>
<evidence type="ECO:0000313" key="1">
    <source>
        <dbReference type="EMBL" id="KKN86868.1"/>
    </source>
</evidence>
<dbReference type="InterPro" id="IPR018775">
    <property type="entry name" value="RlaP"/>
</dbReference>
<dbReference type="PANTHER" id="PTHR34817">
    <property type="entry name" value="NUCLEOTIDYLTRANSFERASE"/>
    <property type="match status" value="1"/>
</dbReference>
<proteinExistence type="predicted"/>
<dbReference type="PANTHER" id="PTHR34817:SF1">
    <property type="entry name" value="NUCLEOTIDYLTRANSFERASE"/>
    <property type="match status" value="1"/>
</dbReference>
<organism evidence="1">
    <name type="scientific">marine sediment metagenome</name>
    <dbReference type="NCBI Taxonomy" id="412755"/>
    <lineage>
        <taxon>unclassified sequences</taxon>
        <taxon>metagenomes</taxon>
        <taxon>ecological metagenomes</taxon>
    </lineage>
</organism>
<gene>
    <name evidence="1" type="ORF">LCGC14_0264300</name>
</gene>
<evidence type="ECO:0008006" key="2">
    <source>
        <dbReference type="Google" id="ProtNLM"/>
    </source>
</evidence>
<reference evidence="1" key="1">
    <citation type="journal article" date="2015" name="Nature">
        <title>Complex archaea that bridge the gap between prokaryotes and eukaryotes.</title>
        <authorList>
            <person name="Spang A."/>
            <person name="Saw J.H."/>
            <person name="Jorgensen S.L."/>
            <person name="Zaremba-Niedzwiedzka K."/>
            <person name="Martijn J."/>
            <person name="Lind A.E."/>
            <person name="van Eijk R."/>
            <person name="Schleper C."/>
            <person name="Guy L."/>
            <person name="Ettema T.J."/>
        </authorList>
    </citation>
    <scope>NUCLEOTIDE SEQUENCE</scope>
</reference>
<comment type="caution">
    <text evidence="1">The sequence shown here is derived from an EMBL/GenBank/DDBJ whole genome shotgun (WGS) entry which is preliminary data.</text>
</comment>
<dbReference type="Pfam" id="PF10127">
    <property type="entry name" value="RlaP"/>
    <property type="match status" value="1"/>
</dbReference>